<reference evidence="18" key="1">
    <citation type="submission" date="2015-10" db="EMBL/GenBank/DDBJ databases">
        <authorList>
            <person name="Devillers H."/>
        </authorList>
    </citation>
    <scope>NUCLEOTIDE SEQUENCE [LARGE SCALE GENOMIC DNA]</scope>
</reference>
<dbReference type="Proteomes" id="UP000236544">
    <property type="component" value="Unassembled WGS sequence"/>
</dbReference>
<dbReference type="CDD" id="cd02892">
    <property type="entry name" value="SQCY_1"/>
    <property type="match status" value="1"/>
</dbReference>
<comment type="similarity">
    <text evidence="3 14">Belongs to the terpene cyclase/mutase family.</text>
</comment>
<dbReference type="Pfam" id="PF13249">
    <property type="entry name" value="SQHop_cyclase_N"/>
    <property type="match status" value="1"/>
</dbReference>
<feature type="domain" description="Squalene cyclase C-terminal" evidence="15">
    <location>
        <begin position="387"/>
        <end position="721"/>
    </location>
</feature>
<evidence type="ECO:0000256" key="9">
    <source>
        <dbReference type="ARBA" id="ARBA00023098"/>
    </source>
</evidence>
<keyword evidence="10" id="KW-0472">Membrane</keyword>
<dbReference type="EC" id="5.4.99.-" evidence="14"/>
<organism evidence="17 18">
    <name type="scientific">Lachancea quebecensis</name>
    <dbReference type="NCBI Taxonomy" id="1654605"/>
    <lineage>
        <taxon>Eukaryota</taxon>
        <taxon>Fungi</taxon>
        <taxon>Dikarya</taxon>
        <taxon>Ascomycota</taxon>
        <taxon>Saccharomycotina</taxon>
        <taxon>Saccharomycetes</taxon>
        <taxon>Saccharomycetales</taxon>
        <taxon>Saccharomycetaceae</taxon>
        <taxon>Lachancea</taxon>
    </lineage>
</organism>
<comment type="catalytic activity">
    <reaction evidence="12">
        <text>(S)-2,3-epoxysqualene = lanosterol</text>
        <dbReference type="Rhea" id="RHEA:14621"/>
        <dbReference type="ChEBI" id="CHEBI:15441"/>
        <dbReference type="ChEBI" id="CHEBI:16521"/>
        <dbReference type="EC" id="5.4.99.7"/>
    </reaction>
    <physiologicalReaction direction="left-to-right" evidence="12">
        <dbReference type="Rhea" id="RHEA:14622"/>
    </physiologicalReaction>
</comment>
<evidence type="ECO:0000256" key="1">
    <source>
        <dbReference type="ARBA" id="ARBA00004406"/>
    </source>
</evidence>
<dbReference type="EMBL" id="LN890542">
    <property type="protein sequence ID" value="CUS20929.1"/>
    <property type="molecule type" value="Genomic_DNA"/>
</dbReference>
<accession>A0A0P1KNB7</accession>
<dbReference type="GO" id="GO:0006696">
    <property type="term" value="P:ergosterol biosynthetic process"/>
    <property type="evidence" value="ECO:0007669"/>
    <property type="project" value="TreeGrafter"/>
</dbReference>
<evidence type="ECO:0000256" key="10">
    <source>
        <dbReference type="ARBA" id="ARBA00023136"/>
    </source>
</evidence>
<dbReference type="InterPro" id="IPR018333">
    <property type="entry name" value="Squalene_cyclase"/>
</dbReference>
<evidence type="ECO:0000256" key="8">
    <source>
        <dbReference type="ARBA" id="ARBA00022955"/>
    </source>
</evidence>
<dbReference type="Gene3D" id="6.20.120.20">
    <property type="match status" value="1"/>
</dbReference>
<feature type="domain" description="Squalene cyclase N-terminal" evidence="16">
    <location>
        <begin position="86"/>
        <end position="347"/>
    </location>
</feature>
<evidence type="ECO:0000256" key="13">
    <source>
        <dbReference type="ARBA" id="ARBA00060682"/>
    </source>
</evidence>
<evidence type="ECO:0000313" key="18">
    <source>
        <dbReference type="Proteomes" id="UP000236544"/>
    </source>
</evidence>
<keyword evidence="6" id="KW-0677">Repeat</keyword>
<evidence type="ECO:0000256" key="12">
    <source>
        <dbReference type="ARBA" id="ARBA00051240"/>
    </source>
</evidence>
<keyword evidence="9" id="KW-0443">Lipid metabolism</keyword>
<sequence length="726" mass="83082">MKLYSDELGLPTTDKTLWRLRTDELGSEKWEYLSKEEAKKDPQSSYVKYLLQNPDFEAPKPLVNSQCDDFTARDAAFNGAQFFSLLQEDSGIFPCQYKGPMFMTIGYVATLYCARIPVPEHIRIEIIRYIVNSAHPVDGGWGLHEVDKSTTFGTAINYVILRLLGLEADHIACQRARKTLHRLGGAIGAPHWGKAWLSILNLYKWEGVNPAPPELWLLPYALPIHPGRWWVHTRAVYQALGYLSAAKYSCELTPLLQEIRKEIYIKPFESIDFSKHKNTVCGVDLYYPHTKLLNMANVAISFYEKYLKPNWFLKYSNRKVYELIKKEVRNTDYLCIAPVSMAFCAVVTLIEEGRDSYHFNRFVDGFQEVLFMGPQGMTVMGTNGVQVWDCAFAIQYYFMAGLAELPEFHGTIERAYKFLCRSQFDTECEPGSYRDKRVGAWPFSTKTQGYTVSDCTAEAVKAIIMVRSSPKFVHMRDEISDERLYKAIDILLGLQNTGSFEYGSFATYEKIKATTALEKLNPAEVFGNIMVEFPYVECTDSSVLGLTYFSKHYNYRKDEITKAIEIAIQYIKRVQNPDGSWYGCWGVCFTYAGMFALEALYTIGENYENSEVVRKGCDFLASKQRSDGGWSESMKSSELHTYVEADNSQVVQTAWALIGLLLARYPKRDIIDRGIALLKKRQLPSGEWKFEDVEGVFNHSCAIEYPSYKFLFPIKALGLYSKKYEN</sequence>
<protein>
    <recommendedName>
        <fullName evidence="14">Terpene cyclase/mutase family member</fullName>
        <ecNumber evidence="14">5.4.99.-</ecNumber>
    </recommendedName>
</protein>
<dbReference type="GO" id="GO:0005811">
    <property type="term" value="C:lipid droplet"/>
    <property type="evidence" value="ECO:0007669"/>
    <property type="project" value="UniProtKB-SubCell"/>
</dbReference>
<dbReference type="GO" id="GO:0005789">
    <property type="term" value="C:endoplasmic reticulum membrane"/>
    <property type="evidence" value="ECO:0007669"/>
    <property type="project" value="UniProtKB-SubCell"/>
</dbReference>
<evidence type="ECO:0000259" key="15">
    <source>
        <dbReference type="Pfam" id="PF13243"/>
    </source>
</evidence>
<dbReference type="PANTHER" id="PTHR11764:SF20">
    <property type="entry name" value="LANOSTEROL SYNTHASE"/>
    <property type="match status" value="1"/>
</dbReference>
<dbReference type="InterPro" id="IPR008930">
    <property type="entry name" value="Terpenoid_cyclase/PrenylTrfase"/>
</dbReference>
<dbReference type="InterPro" id="IPR002365">
    <property type="entry name" value="Terpene_synthase_CS"/>
</dbReference>
<keyword evidence="5" id="KW-0551">Lipid droplet</keyword>
<comment type="subcellular location">
    <subcellularLocation>
        <location evidence="1">Endoplasmic reticulum membrane</location>
        <topology evidence="1">Peripheral membrane protein</topology>
    </subcellularLocation>
    <subcellularLocation>
        <location evidence="2">Lipid droplet</location>
    </subcellularLocation>
</comment>
<dbReference type="FunFam" id="1.50.10.20:FF:000003">
    <property type="entry name" value="Terpene cyclase/mutase family member"/>
    <property type="match status" value="1"/>
</dbReference>
<dbReference type="GO" id="GO:0016104">
    <property type="term" value="P:triterpenoid biosynthetic process"/>
    <property type="evidence" value="ECO:0007669"/>
    <property type="project" value="InterPro"/>
</dbReference>
<evidence type="ECO:0000256" key="6">
    <source>
        <dbReference type="ARBA" id="ARBA00022737"/>
    </source>
</evidence>
<gene>
    <name evidence="17" type="ORF">LAQU0_S02e01596g</name>
</gene>
<keyword evidence="7" id="KW-0256">Endoplasmic reticulum</keyword>
<proteinExistence type="inferred from homology"/>
<comment type="pathway">
    <text evidence="13">Terpene metabolism; lanosterol biosynthesis; lanosterol from farnesyl diphosphate: step 3/3.</text>
</comment>
<name>A0A0P1KNB7_9SACH</name>
<dbReference type="InterPro" id="IPR032696">
    <property type="entry name" value="SQ_cyclase_C"/>
</dbReference>
<dbReference type="PANTHER" id="PTHR11764">
    <property type="entry name" value="TERPENE CYCLASE/MUTASE FAMILY MEMBER"/>
    <property type="match status" value="1"/>
</dbReference>
<evidence type="ECO:0000256" key="2">
    <source>
        <dbReference type="ARBA" id="ARBA00004502"/>
    </source>
</evidence>
<dbReference type="OrthoDB" id="21502at2759"/>
<evidence type="ECO:0000256" key="14">
    <source>
        <dbReference type="RuleBase" id="RU362003"/>
    </source>
</evidence>
<evidence type="ECO:0000256" key="4">
    <source>
        <dbReference type="ARBA" id="ARBA00022516"/>
    </source>
</evidence>
<dbReference type="Gene3D" id="1.50.10.20">
    <property type="match status" value="2"/>
</dbReference>
<keyword evidence="11 14" id="KW-0413">Isomerase</keyword>
<dbReference type="FunFam" id="1.50.10.20:FF:000027">
    <property type="entry name" value="Terpene cyclase/mutase family member"/>
    <property type="match status" value="1"/>
</dbReference>
<evidence type="ECO:0000256" key="7">
    <source>
        <dbReference type="ARBA" id="ARBA00022824"/>
    </source>
</evidence>
<dbReference type="InterPro" id="IPR032697">
    <property type="entry name" value="SQ_cyclase_N"/>
</dbReference>
<dbReference type="GO" id="GO:0000250">
    <property type="term" value="F:lanosterol synthase activity"/>
    <property type="evidence" value="ECO:0007669"/>
    <property type="project" value="UniProtKB-EC"/>
</dbReference>
<evidence type="ECO:0000259" key="16">
    <source>
        <dbReference type="Pfam" id="PF13249"/>
    </source>
</evidence>
<keyword evidence="18" id="KW-1185">Reference proteome</keyword>
<evidence type="ECO:0000256" key="3">
    <source>
        <dbReference type="ARBA" id="ARBA00009755"/>
    </source>
</evidence>
<keyword evidence="4" id="KW-0444">Lipid biosynthesis</keyword>
<evidence type="ECO:0000256" key="5">
    <source>
        <dbReference type="ARBA" id="ARBA00022677"/>
    </source>
</evidence>
<evidence type="ECO:0000313" key="17">
    <source>
        <dbReference type="EMBL" id="CUS20929.1"/>
    </source>
</evidence>
<keyword evidence="8" id="KW-0752">Steroid biosynthesis</keyword>
<dbReference type="Pfam" id="PF13243">
    <property type="entry name" value="SQHop_cyclase_C"/>
    <property type="match status" value="1"/>
</dbReference>
<evidence type="ECO:0000256" key="11">
    <source>
        <dbReference type="ARBA" id="ARBA00023235"/>
    </source>
</evidence>
<dbReference type="SFLD" id="SFLDG01016">
    <property type="entry name" value="Prenyltransferase_Like_2"/>
    <property type="match status" value="1"/>
</dbReference>
<dbReference type="NCBIfam" id="TIGR01787">
    <property type="entry name" value="squalene_cyclas"/>
    <property type="match status" value="1"/>
</dbReference>
<dbReference type="PROSITE" id="PS01074">
    <property type="entry name" value="TERPENE_SYNTHASES"/>
    <property type="match status" value="1"/>
</dbReference>
<dbReference type="AlphaFoldDB" id="A0A0P1KNB7"/>
<dbReference type="SUPFAM" id="SSF48239">
    <property type="entry name" value="Terpenoid cyclases/Protein prenyltransferases"/>
    <property type="match status" value="2"/>
</dbReference>